<dbReference type="OrthoDB" id="2137521at2759"/>
<evidence type="ECO:0000313" key="2">
    <source>
        <dbReference type="EMBL" id="ELR15406.1"/>
    </source>
</evidence>
<dbReference type="SUPFAM" id="SSF68906">
    <property type="entry name" value="SAP domain"/>
    <property type="match status" value="1"/>
</dbReference>
<dbReference type="RefSeq" id="XP_004337419.1">
    <property type="nucleotide sequence ID" value="XM_004337371.1"/>
</dbReference>
<dbReference type="AlphaFoldDB" id="L8GTF6"/>
<dbReference type="Gene3D" id="3.40.30.10">
    <property type="entry name" value="Glutaredoxin"/>
    <property type="match status" value="1"/>
</dbReference>
<dbReference type="VEuPathDB" id="AmoebaDB:ACA1_275800"/>
<dbReference type="InterPro" id="IPR036249">
    <property type="entry name" value="Thioredoxin-like_sf"/>
</dbReference>
<dbReference type="SUPFAM" id="SSF52833">
    <property type="entry name" value="Thioredoxin-like"/>
    <property type="match status" value="1"/>
</dbReference>
<organism evidence="2 3">
    <name type="scientific">Acanthamoeba castellanii (strain ATCC 30010 / Neff)</name>
    <dbReference type="NCBI Taxonomy" id="1257118"/>
    <lineage>
        <taxon>Eukaryota</taxon>
        <taxon>Amoebozoa</taxon>
        <taxon>Discosea</taxon>
        <taxon>Longamoebia</taxon>
        <taxon>Centramoebida</taxon>
        <taxon>Acanthamoebidae</taxon>
        <taxon>Acanthamoeba</taxon>
    </lineage>
</organism>
<feature type="domain" description="RNF34/RFFL SAP" evidence="1">
    <location>
        <begin position="72"/>
        <end position="108"/>
    </location>
</feature>
<dbReference type="Pfam" id="PF23632">
    <property type="entry name" value="SAP_RNF34_RFFL"/>
    <property type="match status" value="1"/>
</dbReference>
<dbReference type="KEGG" id="acan:ACA1_275800"/>
<sequence length="112" mass="12456">MDYRVALDDAGSAQAYMDRYSVGGIPHAFLVDHNMKVRWHGHPAEPSFETAIQQAVNDMKAQKKIDVKGKNRDELMRMPIRDLKQVLSEHGISAAGLPEKGDLVAVILDKCV</sequence>
<protein>
    <recommendedName>
        <fullName evidence="1">RNF34/RFFL SAP domain-containing protein</fullName>
    </recommendedName>
</protein>
<dbReference type="GeneID" id="14916079"/>
<accession>L8GTF6</accession>
<proteinExistence type="predicted"/>
<name>L8GTF6_ACACF</name>
<gene>
    <name evidence="2" type="ORF">ACA1_275800</name>
</gene>
<reference evidence="2 3" key="1">
    <citation type="journal article" date="2013" name="Genome Biol.">
        <title>Genome of Acanthamoeba castellanii highlights extensive lateral gene transfer and early evolution of tyrosine kinase signaling.</title>
        <authorList>
            <person name="Clarke M."/>
            <person name="Lohan A.J."/>
            <person name="Liu B."/>
            <person name="Lagkouvardos I."/>
            <person name="Roy S."/>
            <person name="Zafar N."/>
            <person name="Bertelli C."/>
            <person name="Schilde C."/>
            <person name="Kianianmomeni A."/>
            <person name="Burglin T.R."/>
            <person name="Frech C."/>
            <person name="Turcotte B."/>
            <person name="Kopec K.O."/>
            <person name="Synnott J.M."/>
            <person name="Choo C."/>
            <person name="Paponov I."/>
            <person name="Finkler A."/>
            <person name="Soon Heng Tan C."/>
            <person name="Hutchins A.P."/>
            <person name="Weinmeier T."/>
            <person name="Rattei T."/>
            <person name="Chu J.S."/>
            <person name="Gimenez G."/>
            <person name="Irimia M."/>
            <person name="Rigden D.J."/>
            <person name="Fitzpatrick D.A."/>
            <person name="Lorenzo-Morales J."/>
            <person name="Bateman A."/>
            <person name="Chiu C.H."/>
            <person name="Tang P."/>
            <person name="Hegemann P."/>
            <person name="Fromm H."/>
            <person name="Raoult D."/>
            <person name="Greub G."/>
            <person name="Miranda-Saavedra D."/>
            <person name="Chen N."/>
            <person name="Nash P."/>
            <person name="Ginger M.L."/>
            <person name="Horn M."/>
            <person name="Schaap P."/>
            <person name="Caler L."/>
            <person name="Loftus B."/>
        </authorList>
    </citation>
    <scope>NUCLEOTIDE SEQUENCE [LARGE SCALE GENOMIC DNA]</scope>
    <source>
        <strain evidence="2 3">Neff</strain>
    </source>
</reference>
<dbReference type="Proteomes" id="UP000011083">
    <property type="component" value="Unassembled WGS sequence"/>
</dbReference>
<dbReference type="InterPro" id="IPR036361">
    <property type="entry name" value="SAP_dom_sf"/>
</dbReference>
<dbReference type="EMBL" id="KB008032">
    <property type="protein sequence ID" value="ELR15406.1"/>
    <property type="molecule type" value="Genomic_DNA"/>
</dbReference>
<keyword evidence="3" id="KW-1185">Reference proteome</keyword>
<dbReference type="Gene3D" id="1.10.720.140">
    <property type="match status" value="1"/>
</dbReference>
<dbReference type="InterPro" id="IPR057299">
    <property type="entry name" value="RNF34_RFFL_SAP"/>
</dbReference>
<evidence type="ECO:0000313" key="3">
    <source>
        <dbReference type="Proteomes" id="UP000011083"/>
    </source>
</evidence>
<evidence type="ECO:0000259" key="1">
    <source>
        <dbReference type="Pfam" id="PF23632"/>
    </source>
</evidence>